<protein>
    <recommendedName>
        <fullName evidence="7">UvrABC system protein C</fullName>
        <shortName evidence="7">Protein UvrC</shortName>
    </recommendedName>
    <alternativeName>
        <fullName evidence="7">Excinuclease ABC subunit C</fullName>
    </alternativeName>
</protein>
<dbReference type="GO" id="GO:0005737">
    <property type="term" value="C:cytoplasm"/>
    <property type="evidence" value="ECO:0007669"/>
    <property type="project" value="UniProtKB-SubCell"/>
</dbReference>
<comment type="similarity">
    <text evidence="7">Belongs to the UvrC family.</text>
</comment>
<sequence>MNLKDKVQNLPDNPGVYLYKDGKGEVIYVGKAKNLKNRVRSYFQPPEKLWPKTRVMMEKARDIEVIITSSEVEALILEQNLIKKYRPRYNIMLKDDKSYPYLKLTGEEFPRLLITRKVVKDKSRYFGPYPDAGALNESYKLLRSVFKFRTCTPTVFAQRTRPCLNYHIKKCPAPCTGEISREEYLREIEMVVDFLEGRGEKLIKKLKKEMNKASENLEFEWAAKLRDQILALEKVLVKQKISRGNRNADVVAIAAKENLGVGHVFIIRQGNLLGQKVYPFEGEMEPGELLNQVLLTHYREEEEIPGEIIIPFSENLDEEFLNAWFLNKFGKKPQLTIPRRGEKFLLLKMALENANFALEEKIKLKEKKQLTAQTALLDLKEAIKLPALPRRIEGYDISHLAGTGTVASMVVFIDGEPEKGKYRRFAIQRATNDDYASMQEAILRRFKKYLALKEAGDEDGSFEELPDLILIDGGKGQLAAALEALRETGFLGQFMVIALAKEQEEFFLPGEKNSLFLTRDREGLKLLQRVRDEAHRFAKGYQEKKRTKSLSSILEQVEGIGPKRRKQLLGKFGGLKNLKGATVEEIMAVPGITREMAEKLKELLEME</sequence>
<evidence type="ECO:0000256" key="2">
    <source>
        <dbReference type="ARBA" id="ARBA00022763"/>
    </source>
</evidence>
<dbReference type="InterPro" id="IPR003583">
    <property type="entry name" value="Hlx-hairpin-Hlx_DNA-bd_motif"/>
</dbReference>
<evidence type="ECO:0000259" key="9">
    <source>
        <dbReference type="PROSITE" id="PS50164"/>
    </source>
</evidence>
<evidence type="ECO:0000256" key="1">
    <source>
        <dbReference type="ARBA" id="ARBA00022490"/>
    </source>
</evidence>
<dbReference type="InterPro" id="IPR050066">
    <property type="entry name" value="UvrABC_protein_C"/>
</dbReference>
<dbReference type="STRING" id="870242.cpu_00480"/>
<evidence type="ECO:0000256" key="4">
    <source>
        <dbReference type="ARBA" id="ARBA00022881"/>
    </source>
</evidence>
<evidence type="ECO:0000256" key="7">
    <source>
        <dbReference type="HAMAP-Rule" id="MF_00203"/>
    </source>
</evidence>
<dbReference type="SUPFAM" id="SSF47781">
    <property type="entry name" value="RuvA domain 2-like"/>
    <property type="match status" value="1"/>
</dbReference>
<dbReference type="InterPro" id="IPR047296">
    <property type="entry name" value="GIY-YIG_UvrC_Cho"/>
</dbReference>
<evidence type="ECO:0000313" key="12">
    <source>
        <dbReference type="Proteomes" id="UP000187485"/>
    </source>
</evidence>
<dbReference type="NCBIfam" id="TIGR00194">
    <property type="entry name" value="uvrC"/>
    <property type="match status" value="1"/>
</dbReference>
<comment type="function">
    <text evidence="7">The UvrABC repair system catalyzes the recognition and processing of DNA lesions. UvrC both incises the 5' and 3' sides of the lesion. The N-terminal half is responsible for the 3' incision and the C-terminal half is responsible for the 5' incision.</text>
</comment>
<dbReference type="PANTHER" id="PTHR30562">
    <property type="entry name" value="UVRC/OXIDOREDUCTASE"/>
    <property type="match status" value="1"/>
</dbReference>
<dbReference type="SUPFAM" id="SSF82771">
    <property type="entry name" value="GIY-YIG endonuclease"/>
    <property type="match status" value="1"/>
</dbReference>
<keyword evidence="4 7" id="KW-0267">Excision nuclease</keyword>
<dbReference type="PANTHER" id="PTHR30562:SF1">
    <property type="entry name" value="UVRABC SYSTEM PROTEIN C"/>
    <property type="match status" value="1"/>
</dbReference>
<dbReference type="Gene3D" id="3.30.420.340">
    <property type="entry name" value="UvrC, RNAse H endonuclease domain"/>
    <property type="match status" value="1"/>
</dbReference>
<dbReference type="NCBIfam" id="NF001824">
    <property type="entry name" value="PRK00558.1-5"/>
    <property type="match status" value="1"/>
</dbReference>
<comment type="caution">
    <text evidence="11">The sequence shown here is derived from an EMBL/GenBank/DDBJ whole genome shotgun (WGS) entry which is preliminary data.</text>
</comment>
<dbReference type="GO" id="GO:0003677">
    <property type="term" value="F:DNA binding"/>
    <property type="evidence" value="ECO:0007669"/>
    <property type="project" value="UniProtKB-UniRule"/>
</dbReference>
<evidence type="ECO:0000313" key="11">
    <source>
        <dbReference type="EMBL" id="GAV21538.1"/>
    </source>
</evidence>
<gene>
    <name evidence="7" type="primary">uvrC</name>
    <name evidence="11" type="ORF">cpu_00480</name>
</gene>
<dbReference type="Pfam" id="PF22920">
    <property type="entry name" value="UvrC_RNaseH"/>
    <property type="match status" value="1"/>
</dbReference>
<dbReference type="FunFam" id="3.40.1440.10:FF:000001">
    <property type="entry name" value="UvrABC system protein C"/>
    <property type="match status" value="1"/>
</dbReference>
<dbReference type="InterPro" id="IPR000305">
    <property type="entry name" value="GIY-YIG_endonuc"/>
</dbReference>
<organism evidence="11 12">
    <name type="scientific">Carboxydothermus pertinax</name>
    <dbReference type="NCBI Taxonomy" id="870242"/>
    <lineage>
        <taxon>Bacteria</taxon>
        <taxon>Bacillati</taxon>
        <taxon>Bacillota</taxon>
        <taxon>Clostridia</taxon>
        <taxon>Thermoanaerobacterales</taxon>
        <taxon>Thermoanaerobacteraceae</taxon>
        <taxon>Carboxydothermus</taxon>
    </lineage>
</organism>
<dbReference type="InterPro" id="IPR036876">
    <property type="entry name" value="UVR_dom_sf"/>
</dbReference>
<dbReference type="GO" id="GO:0009432">
    <property type="term" value="P:SOS response"/>
    <property type="evidence" value="ECO:0007669"/>
    <property type="project" value="UniProtKB-UniRule"/>
</dbReference>
<evidence type="ECO:0000259" key="10">
    <source>
        <dbReference type="PROSITE" id="PS50165"/>
    </source>
</evidence>
<name>A0A1L8CRJ4_9THEO</name>
<dbReference type="SUPFAM" id="SSF46600">
    <property type="entry name" value="C-terminal UvrC-binding domain of UvrB"/>
    <property type="match status" value="1"/>
</dbReference>
<accession>A0A1L8CRJ4</accession>
<dbReference type="InterPro" id="IPR035901">
    <property type="entry name" value="GIY-YIG_endonuc_sf"/>
</dbReference>
<keyword evidence="5 7" id="KW-0234">DNA repair</keyword>
<proteinExistence type="inferred from homology"/>
<dbReference type="HAMAP" id="MF_00203">
    <property type="entry name" value="UvrC"/>
    <property type="match status" value="1"/>
</dbReference>
<keyword evidence="12" id="KW-1185">Reference proteome</keyword>
<dbReference type="InterPro" id="IPR001943">
    <property type="entry name" value="UVR_dom"/>
</dbReference>
<dbReference type="InterPro" id="IPR038476">
    <property type="entry name" value="UvrC_RNase_H_dom_sf"/>
</dbReference>
<dbReference type="Gene3D" id="1.10.150.20">
    <property type="entry name" value="5' to 3' exonuclease, C-terminal subdomain"/>
    <property type="match status" value="1"/>
</dbReference>
<dbReference type="EMBL" id="BDJK01000003">
    <property type="protein sequence ID" value="GAV21538.1"/>
    <property type="molecule type" value="Genomic_DNA"/>
</dbReference>
<dbReference type="InterPro" id="IPR004791">
    <property type="entry name" value="UvrC"/>
</dbReference>
<dbReference type="PROSITE" id="PS50165">
    <property type="entry name" value="UVRC"/>
    <property type="match status" value="1"/>
</dbReference>
<reference evidence="12" key="1">
    <citation type="submission" date="2016-12" db="EMBL/GenBank/DDBJ databases">
        <title>Draft Genome Sequences od Carboxydothermus pertinax and islandicus, Hydrogenogenic Carboxydotrophic Bacteria.</title>
        <authorList>
            <person name="Fukuyama Y."/>
            <person name="Ohmae K."/>
            <person name="Yoneda Y."/>
            <person name="Yoshida T."/>
            <person name="Sako Y."/>
        </authorList>
    </citation>
    <scope>NUCLEOTIDE SEQUENCE [LARGE SCALE GENOMIC DNA]</scope>
    <source>
        <strain evidence="12">Ug1</strain>
    </source>
</reference>
<feature type="domain" description="GIY-YIG" evidence="9">
    <location>
        <begin position="12"/>
        <end position="91"/>
    </location>
</feature>
<evidence type="ECO:0000259" key="8">
    <source>
        <dbReference type="PROSITE" id="PS50151"/>
    </source>
</evidence>
<comment type="subunit">
    <text evidence="7">Interacts with UvrB in an incision complex.</text>
</comment>
<evidence type="ECO:0000256" key="3">
    <source>
        <dbReference type="ARBA" id="ARBA00022769"/>
    </source>
</evidence>
<keyword evidence="1 7" id="KW-0963">Cytoplasm</keyword>
<dbReference type="Gene3D" id="3.40.1440.10">
    <property type="entry name" value="GIY-YIG endonuclease"/>
    <property type="match status" value="1"/>
</dbReference>
<dbReference type="Pfam" id="PF14520">
    <property type="entry name" value="HHH_5"/>
    <property type="match status" value="1"/>
</dbReference>
<dbReference type="AlphaFoldDB" id="A0A1L8CRJ4"/>
<dbReference type="RefSeq" id="WP_075857985.1">
    <property type="nucleotide sequence ID" value="NZ_BDJK01000003.1"/>
</dbReference>
<dbReference type="PROSITE" id="PS50164">
    <property type="entry name" value="GIY_YIG"/>
    <property type="match status" value="1"/>
</dbReference>
<dbReference type="CDD" id="cd10434">
    <property type="entry name" value="GIY-YIG_UvrC_Cho"/>
    <property type="match status" value="1"/>
</dbReference>
<evidence type="ECO:0000256" key="6">
    <source>
        <dbReference type="ARBA" id="ARBA00023236"/>
    </source>
</evidence>
<dbReference type="InterPro" id="IPR010994">
    <property type="entry name" value="RuvA_2-like"/>
</dbReference>
<keyword evidence="3 7" id="KW-0228">DNA excision</keyword>
<comment type="subcellular location">
    <subcellularLocation>
        <location evidence="7">Cytoplasm</location>
    </subcellularLocation>
</comment>
<dbReference type="SMART" id="SM00278">
    <property type="entry name" value="HhH1"/>
    <property type="match status" value="2"/>
</dbReference>
<dbReference type="PROSITE" id="PS50151">
    <property type="entry name" value="UVR"/>
    <property type="match status" value="1"/>
</dbReference>
<dbReference type="FunFam" id="4.10.860.10:FF:000002">
    <property type="entry name" value="UvrABC system protein C"/>
    <property type="match status" value="1"/>
</dbReference>
<dbReference type="Pfam" id="PF01541">
    <property type="entry name" value="GIY-YIG"/>
    <property type="match status" value="1"/>
</dbReference>
<dbReference type="GO" id="GO:0009380">
    <property type="term" value="C:excinuclease repair complex"/>
    <property type="evidence" value="ECO:0007669"/>
    <property type="project" value="InterPro"/>
</dbReference>
<dbReference type="Pfam" id="PF02151">
    <property type="entry name" value="UVR"/>
    <property type="match status" value="1"/>
</dbReference>
<dbReference type="OrthoDB" id="9804933at2"/>
<dbReference type="GO" id="GO:0006289">
    <property type="term" value="P:nucleotide-excision repair"/>
    <property type="evidence" value="ECO:0007669"/>
    <property type="project" value="UniProtKB-UniRule"/>
</dbReference>
<keyword evidence="2 7" id="KW-0227">DNA damage</keyword>
<dbReference type="Gene3D" id="4.10.860.10">
    <property type="entry name" value="UVR domain"/>
    <property type="match status" value="1"/>
</dbReference>
<keyword evidence="6 7" id="KW-0742">SOS response</keyword>
<dbReference type="SMART" id="SM00465">
    <property type="entry name" value="GIYc"/>
    <property type="match status" value="1"/>
</dbReference>
<feature type="domain" description="UVR" evidence="8">
    <location>
        <begin position="200"/>
        <end position="235"/>
    </location>
</feature>
<dbReference type="Pfam" id="PF08459">
    <property type="entry name" value="UvrC_RNaseH_dom"/>
    <property type="match status" value="1"/>
</dbReference>
<dbReference type="GO" id="GO:0009381">
    <property type="term" value="F:excinuclease ABC activity"/>
    <property type="evidence" value="ECO:0007669"/>
    <property type="project" value="UniProtKB-UniRule"/>
</dbReference>
<feature type="domain" description="UvrC family homology region profile" evidence="10">
    <location>
        <begin position="250"/>
        <end position="485"/>
    </location>
</feature>
<dbReference type="InterPro" id="IPR001162">
    <property type="entry name" value="UvrC_RNase_H_dom"/>
</dbReference>
<dbReference type="Proteomes" id="UP000187485">
    <property type="component" value="Unassembled WGS sequence"/>
</dbReference>
<evidence type="ECO:0000256" key="5">
    <source>
        <dbReference type="ARBA" id="ARBA00023204"/>
    </source>
</evidence>